<protein>
    <submittedName>
        <fullName evidence="2">DUF3299 domain-containing protein</fullName>
    </submittedName>
</protein>
<evidence type="ECO:0000313" key="2">
    <source>
        <dbReference type="EMBL" id="TGG90653.1"/>
    </source>
</evidence>
<dbReference type="EMBL" id="SRMF01000012">
    <property type="protein sequence ID" value="TGG90653.1"/>
    <property type="molecule type" value="Genomic_DNA"/>
</dbReference>
<feature type="signal peptide" evidence="1">
    <location>
        <begin position="1"/>
        <end position="23"/>
    </location>
</feature>
<evidence type="ECO:0000313" key="3">
    <source>
        <dbReference type="Proteomes" id="UP000297475"/>
    </source>
</evidence>
<name>A0A4Z0W1Z3_9GAMM</name>
<dbReference type="Gene3D" id="2.40.50.870">
    <property type="entry name" value="Protein of unknown function (DUF3299)"/>
    <property type="match status" value="1"/>
</dbReference>
<gene>
    <name evidence="2" type="ORF">E4656_18190</name>
</gene>
<dbReference type="PROSITE" id="PS51257">
    <property type="entry name" value="PROKAR_LIPOPROTEIN"/>
    <property type="match status" value="1"/>
</dbReference>
<dbReference type="OrthoDB" id="9784998at2"/>
<dbReference type="InterPro" id="IPR021727">
    <property type="entry name" value="DUF3299"/>
</dbReference>
<keyword evidence="1" id="KW-0732">Signal</keyword>
<sequence length="233" mass="25118">MRVFASVTASRLTMILLSTLLLAACSGDDGASATDPTGGTATSPDELSDDELFAEPEVGTEAPQIDSPVTERSRAAGADGYVEMDWGELVPSDFSLAPQVQELDLQNYNIAELDDNDPEAQRLYAELKAILADVPSSQELQGVKARLPGFAVPIEFDGNRVYSFLLVPYFGACIHTPPPPANQMVYVEYETGFELPSLYEPVIIEGAFEVATHVEDGLGTAGYSMRADRVTLY</sequence>
<comment type="caution">
    <text evidence="2">The sequence shown here is derived from an EMBL/GenBank/DDBJ whole genome shotgun (WGS) entry which is preliminary data.</text>
</comment>
<dbReference type="Pfam" id="PF11736">
    <property type="entry name" value="DUF3299"/>
    <property type="match status" value="1"/>
</dbReference>
<proteinExistence type="predicted"/>
<organism evidence="2 3">
    <name type="scientific">Natronospirillum operosum</name>
    <dbReference type="NCBI Taxonomy" id="2759953"/>
    <lineage>
        <taxon>Bacteria</taxon>
        <taxon>Pseudomonadati</taxon>
        <taxon>Pseudomonadota</taxon>
        <taxon>Gammaproteobacteria</taxon>
        <taxon>Oceanospirillales</taxon>
        <taxon>Natronospirillaceae</taxon>
        <taxon>Natronospirillum</taxon>
    </lineage>
</organism>
<dbReference type="AlphaFoldDB" id="A0A4Z0W1Z3"/>
<accession>A0A4Z0W1Z3</accession>
<dbReference type="Proteomes" id="UP000297475">
    <property type="component" value="Unassembled WGS sequence"/>
</dbReference>
<keyword evidence="3" id="KW-1185">Reference proteome</keyword>
<evidence type="ECO:0000256" key="1">
    <source>
        <dbReference type="SAM" id="SignalP"/>
    </source>
</evidence>
<dbReference type="RefSeq" id="WP_135484741.1">
    <property type="nucleotide sequence ID" value="NZ_SRMF01000012.1"/>
</dbReference>
<reference evidence="2 3" key="1">
    <citation type="submission" date="2019-04" db="EMBL/GenBank/DDBJ databases">
        <title>Natronospirillum operosus gen. nov., sp. nov., a haloalkaliphilic satellite isolated from decaying biomass of laboratory culture of cyanobacterium Geitlerinema sp. and proposal of Natronospirillaceae fam. nov. and Saccharospirillaceae fam. nov.</title>
        <authorList>
            <person name="Kevbrin V."/>
            <person name="Boltyanskaya Y."/>
            <person name="Koziaeva V."/>
            <person name="Grouzdev D.S."/>
            <person name="Park M."/>
            <person name="Cho J."/>
        </authorList>
    </citation>
    <scope>NUCLEOTIDE SEQUENCE [LARGE SCALE GENOMIC DNA]</scope>
    <source>
        <strain evidence="2 3">G-116</strain>
    </source>
</reference>
<feature type="chain" id="PRO_5021382926" evidence="1">
    <location>
        <begin position="24"/>
        <end position="233"/>
    </location>
</feature>